<dbReference type="SUPFAM" id="SSF56204">
    <property type="entry name" value="Hect, E3 ligase catalytic domain"/>
    <property type="match status" value="1"/>
</dbReference>
<accession>A0A5N5T785</accession>
<dbReference type="Proteomes" id="UP000326759">
    <property type="component" value="Unassembled WGS sequence"/>
</dbReference>
<evidence type="ECO:0000256" key="1">
    <source>
        <dbReference type="ARBA" id="ARBA00004496"/>
    </source>
</evidence>
<comment type="subcellular location">
    <subcellularLocation>
        <location evidence="1">Cytoplasm</location>
    </subcellularLocation>
</comment>
<keyword evidence="8" id="KW-0472">Membrane</keyword>
<keyword evidence="11" id="KW-1185">Reference proteome</keyword>
<reference evidence="10 11" key="1">
    <citation type="journal article" date="2019" name="PLoS Biol.">
        <title>Sex chromosomes control vertical transmission of feminizing Wolbachia symbionts in an isopod.</title>
        <authorList>
            <person name="Becking T."/>
            <person name="Chebbi M.A."/>
            <person name="Giraud I."/>
            <person name="Moumen B."/>
            <person name="Laverre T."/>
            <person name="Caubet Y."/>
            <person name="Peccoud J."/>
            <person name="Gilbert C."/>
            <person name="Cordaux R."/>
        </authorList>
    </citation>
    <scope>NUCLEOTIDE SEQUENCE [LARGE SCALE GENOMIC DNA]</scope>
    <source>
        <strain evidence="10">ANa2</strain>
        <tissue evidence="10">Whole body excluding digestive tract and cuticle</tissue>
    </source>
</reference>
<keyword evidence="8" id="KW-0812">Transmembrane</keyword>
<organism evidence="10 11">
    <name type="scientific">Armadillidium nasatum</name>
    <dbReference type="NCBI Taxonomy" id="96803"/>
    <lineage>
        <taxon>Eukaryota</taxon>
        <taxon>Metazoa</taxon>
        <taxon>Ecdysozoa</taxon>
        <taxon>Arthropoda</taxon>
        <taxon>Crustacea</taxon>
        <taxon>Multicrustacea</taxon>
        <taxon>Malacostraca</taxon>
        <taxon>Eumalacostraca</taxon>
        <taxon>Peracarida</taxon>
        <taxon>Isopoda</taxon>
        <taxon>Oniscidea</taxon>
        <taxon>Crinocheta</taxon>
        <taxon>Armadillidiidae</taxon>
        <taxon>Armadillidium</taxon>
    </lineage>
</organism>
<dbReference type="OrthoDB" id="5981550at2759"/>
<feature type="active site" description="Glycyl thioester intermediate" evidence="6">
    <location>
        <position position="986"/>
    </location>
</feature>
<dbReference type="CDD" id="cd00078">
    <property type="entry name" value="HECTc"/>
    <property type="match status" value="1"/>
</dbReference>
<dbReference type="Pfam" id="PF25390">
    <property type="entry name" value="WD40_RLD"/>
    <property type="match status" value="1"/>
</dbReference>
<protein>
    <submittedName>
        <fullName evidence="10">Putative E3 ubiquitin-protein ligase HERC4</fullName>
    </submittedName>
</protein>
<dbReference type="GO" id="GO:0006511">
    <property type="term" value="P:ubiquitin-dependent protein catabolic process"/>
    <property type="evidence" value="ECO:0007669"/>
    <property type="project" value="TreeGrafter"/>
</dbReference>
<dbReference type="PROSITE" id="PS50012">
    <property type="entry name" value="RCC1_3"/>
    <property type="match status" value="6"/>
</dbReference>
<dbReference type="InterPro" id="IPR051709">
    <property type="entry name" value="Ub-ligase/GTPase-reg"/>
</dbReference>
<dbReference type="PRINTS" id="PR00633">
    <property type="entry name" value="RCCNDNSATION"/>
</dbReference>
<keyword evidence="5 6" id="KW-0833">Ubl conjugation pathway</keyword>
<dbReference type="InterPro" id="IPR000408">
    <property type="entry name" value="Reg_chr_condens"/>
</dbReference>
<dbReference type="Gene3D" id="3.90.1750.10">
    <property type="entry name" value="Hect, E3 ligase catalytic domains"/>
    <property type="match status" value="1"/>
</dbReference>
<dbReference type="Gene3D" id="2.130.10.30">
    <property type="entry name" value="Regulator of chromosome condensation 1/beta-lactamase-inhibitor protein II"/>
    <property type="match status" value="2"/>
</dbReference>
<feature type="repeat" description="RCC1" evidence="7">
    <location>
        <begin position="112"/>
        <end position="164"/>
    </location>
</feature>
<name>A0A5N5T785_9CRUS</name>
<dbReference type="PANTHER" id="PTHR45622">
    <property type="entry name" value="UBIQUITIN-PROTEIN LIGASE E3A-RELATED"/>
    <property type="match status" value="1"/>
</dbReference>
<evidence type="ECO:0000313" key="10">
    <source>
        <dbReference type="EMBL" id="KAB7500915.1"/>
    </source>
</evidence>
<dbReference type="SUPFAM" id="SSF50985">
    <property type="entry name" value="RCC1/BLIP-II"/>
    <property type="match status" value="1"/>
</dbReference>
<proteinExistence type="predicted"/>
<dbReference type="GO" id="GO:0005737">
    <property type="term" value="C:cytoplasm"/>
    <property type="evidence" value="ECO:0007669"/>
    <property type="project" value="UniProtKB-SubCell"/>
</dbReference>
<dbReference type="PROSITE" id="PS00626">
    <property type="entry name" value="RCC1_2"/>
    <property type="match status" value="2"/>
</dbReference>
<feature type="repeat" description="RCC1" evidence="7">
    <location>
        <begin position="53"/>
        <end position="111"/>
    </location>
</feature>
<dbReference type="Gene3D" id="3.30.2410.10">
    <property type="entry name" value="Hect, E3 ligase catalytic domain"/>
    <property type="match status" value="1"/>
</dbReference>
<sequence>MYCWGSTENGELGLGGSEVEQVLLPTFNNFGLTKKIKQIASGLTHTLFLSEEGEVFSCGSNEGGQLGHSNSKRKPVNVSFPFWVEYISALDGHTIIQISAGDQHSLALTSFGTVYSWGENVFGQLGIQPTETIIETPKLIKTLATKQVIQISCGANHSLALTLDNEVYAWGLNNHGQLGFPENKNSRFWQPQCIQQLSSVPVRLIKAGGHHSVALTKGGFLLTWGSNKYGQLGRPTDSCYDSAKYSHIPTIVPNLAEFSDPLRYVATGENHTAVLDSNGKGQVYSFGQGMSGQLGVKCPQNRNLPHTVIGPWRAPSGRSVSSTQDVNEENTETIFYVKNVFAGGDASFVSVSEEQKQGPDMCLICPFQQPLHIDMKNIDAMVALGANDTIDDNLFTYCEIVLGSIGCWNSSFLKEGTSRIDHCLDYWLAEDCMNKLGRVSKETLMETAKCGIEKAVSNLPSKILTPECLRGFIVLPLWKGFDDLTNSPTLQMPFASTLISFDTISCVTFSRWLKSLPADYLRKLVGHCKKVVAYIILSLKDGSGRKLLMRTVEEEKNFMTTSLRILDILYKENRNLSGKKARLAYEEFYIPEIGENVNIKEDYYNWFHMRRTFSRNSPILFCEYSFLFDSQAKTMLLQADAAIQMQIAIQASAQSVNPLFMLLNPTQIHFLTLRVRRNNLVTDTLSQIDAVGIHHLKKPLKVQFIGEEAEDEGGVRKEFFLLVIRDLLNPNYGMFKEYEETRNIWFMEGTLELNEMYYLIGIICGLAIYNFTIVNLPFPVALYKKLLDETVDLDDYADLEPTITRNMREILEYEENDFEEVFGLNFTLTRSYFGETKVIPLKANGESIQVNLQNKQEYVDLYVDWCLNKGIENQYRAFHRGFHKVCGGGVLKLFQPIELMALVTGNENYNWQEFRQNTVYKGEYYADHPTIQIFWEAFDELSHEQKKKFLLFLTGCDRIPILGMKAIKMVMQPTSDTNFLPVAHTCVAQLDLPKYSTKEKLKYKLTQALQQSEVFGLV</sequence>
<evidence type="ECO:0000256" key="4">
    <source>
        <dbReference type="ARBA" id="ARBA00022737"/>
    </source>
</evidence>
<dbReference type="PANTHER" id="PTHR45622:SF76">
    <property type="entry name" value="HECT AND RLD DOMAIN CONTAINING E3 UBIQUITIN LIGASE 4, ISOFORM C"/>
    <property type="match status" value="1"/>
</dbReference>
<evidence type="ECO:0000256" key="7">
    <source>
        <dbReference type="PROSITE-ProRule" id="PRU00235"/>
    </source>
</evidence>
<dbReference type="AlphaFoldDB" id="A0A5N5T785"/>
<keyword evidence="2" id="KW-0963">Cytoplasm</keyword>
<keyword evidence="3" id="KW-0808">Transferase</keyword>
<feature type="repeat" description="RCC1" evidence="7">
    <location>
        <begin position="281"/>
        <end position="353"/>
    </location>
</feature>
<dbReference type="GO" id="GO:0016567">
    <property type="term" value="P:protein ubiquitination"/>
    <property type="evidence" value="ECO:0007669"/>
    <property type="project" value="TreeGrafter"/>
</dbReference>
<evidence type="ECO:0000256" key="6">
    <source>
        <dbReference type="PROSITE-ProRule" id="PRU00104"/>
    </source>
</evidence>
<comment type="caution">
    <text evidence="10">The sequence shown here is derived from an EMBL/GenBank/DDBJ whole genome shotgun (WGS) entry which is preliminary data.</text>
</comment>
<dbReference type="FunFam" id="3.30.2410.10:FF:000003">
    <property type="entry name" value="probable E3 ubiquitin-protein ligase HERC4 isoform X1"/>
    <property type="match status" value="1"/>
</dbReference>
<dbReference type="SMART" id="SM00119">
    <property type="entry name" value="HECTc"/>
    <property type="match status" value="1"/>
</dbReference>
<evidence type="ECO:0000259" key="9">
    <source>
        <dbReference type="PROSITE" id="PS50237"/>
    </source>
</evidence>
<keyword evidence="8" id="KW-1133">Transmembrane helix</keyword>
<feature type="transmembrane region" description="Helical" evidence="8">
    <location>
        <begin position="756"/>
        <end position="778"/>
    </location>
</feature>
<feature type="repeat" description="RCC1" evidence="7">
    <location>
        <begin position="165"/>
        <end position="218"/>
    </location>
</feature>
<gene>
    <name evidence="10" type="primary">Herc4</name>
    <name evidence="10" type="ORF">Anas_04320</name>
</gene>
<dbReference type="Gene3D" id="3.30.2160.10">
    <property type="entry name" value="Hect, E3 ligase catalytic domain"/>
    <property type="match status" value="1"/>
</dbReference>
<keyword evidence="4" id="KW-0677">Repeat</keyword>
<evidence type="ECO:0000256" key="5">
    <source>
        <dbReference type="ARBA" id="ARBA00022786"/>
    </source>
</evidence>
<dbReference type="InterPro" id="IPR035983">
    <property type="entry name" value="Hect_E3_ubiquitin_ligase"/>
</dbReference>
<dbReference type="InterPro" id="IPR000569">
    <property type="entry name" value="HECT_dom"/>
</dbReference>
<feature type="repeat" description="RCC1" evidence="7">
    <location>
        <begin position="1"/>
        <end position="52"/>
    </location>
</feature>
<evidence type="ECO:0000313" key="11">
    <source>
        <dbReference type="Proteomes" id="UP000326759"/>
    </source>
</evidence>
<dbReference type="GO" id="GO:0061630">
    <property type="term" value="F:ubiquitin protein ligase activity"/>
    <property type="evidence" value="ECO:0007669"/>
    <property type="project" value="TreeGrafter"/>
</dbReference>
<dbReference type="PROSITE" id="PS50237">
    <property type="entry name" value="HECT"/>
    <property type="match status" value="1"/>
</dbReference>
<dbReference type="GO" id="GO:0009966">
    <property type="term" value="P:regulation of signal transduction"/>
    <property type="evidence" value="ECO:0007669"/>
    <property type="project" value="UniProtKB-ARBA"/>
</dbReference>
<evidence type="ECO:0000256" key="3">
    <source>
        <dbReference type="ARBA" id="ARBA00022679"/>
    </source>
</evidence>
<dbReference type="InterPro" id="IPR009091">
    <property type="entry name" value="RCC1/BLIP-II"/>
</dbReference>
<feature type="domain" description="HECT" evidence="9">
    <location>
        <begin position="696"/>
        <end position="1018"/>
    </location>
</feature>
<dbReference type="InterPro" id="IPR058923">
    <property type="entry name" value="RCC1-like_dom"/>
</dbReference>
<feature type="repeat" description="RCC1" evidence="7">
    <location>
        <begin position="219"/>
        <end position="278"/>
    </location>
</feature>
<dbReference type="EMBL" id="SEYY01012234">
    <property type="protein sequence ID" value="KAB7500915.1"/>
    <property type="molecule type" value="Genomic_DNA"/>
</dbReference>
<evidence type="ECO:0000256" key="8">
    <source>
        <dbReference type="SAM" id="Phobius"/>
    </source>
</evidence>
<dbReference type="Pfam" id="PF00632">
    <property type="entry name" value="HECT"/>
    <property type="match status" value="1"/>
</dbReference>
<dbReference type="FunFam" id="3.30.2160.10:FF:000004">
    <property type="entry name" value="probable E3 ubiquitin-protein ligase HERC4 isoform X1"/>
    <property type="match status" value="1"/>
</dbReference>
<evidence type="ECO:0000256" key="2">
    <source>
        <dbReference type="ARBA" id="ARBA00022490"/>
    </source>
</evidence>